<dbReference type="AlphaFoldDB" id="A0A9P4UW16"/>
<sequence length="229" mass="25447">MSRANQWFVPGDGIAREVITADIQRYLGPDALVRPGPGTGEYEGRPGYWITAYRTLTTQMIQDLKGDSLRWQQEQGRQEGGRRGQYQDSDTHAARQHWGPTEGGYTQSSGREQSSRPSGGYSNTNSQYSDSAYTTTPGTYGSHTSPYAVQGASTHAAPRTQPATYGSYQQPPSHPGYGTPAPSYGYSQHSQQPQQVPPQDYNRHPPPPSRAYAPPRYFGYFDEYFLVPR</sequence>
<proteinExistence type="predicted"/>
<gene>
    <name evidence="2" type="ORF">EJ04DRAFT_451336</name>
</gene>
<evidence type="ECO:0000313" key="3">
    <source>
        <dbReference type="Proteomes" id="UP000799444"/>
    </source>
</evidence>
<dbReference type="PANTHER" id="PTHR39609:SF1">
    <property type="entry name" value="RFEG"/>
    <property type="match status" value="1"/>
</dbReference>
<feature type="compositionally biased region" description="Low complexity" evidence="1">
    <location>
        <begin position="182"/>
        <end position="200"/>
    </location>
</feature>
<evidence type="ECO:0000313" key="2">
    <source>
        <dbReference type="EMBL" id="KAF2727441.1"/>
    </source>
</evidence>
<dbReference type="OrthoDB" id="4146887at2759"/>
<name>A0A9P4UW16_9PLEO</name>
<dbReference type="PANTHER" id="PTHR39609">
    <property type="entry name" value="RFEG-RELATED"/>
    <property type="match status" value="1"/>
</dbReference>
<dbReference type="EMBL" id="ML996332">
    <property type="protein sequence ID" value="KAF2727441.1"/>
    <property type="molecule type" value="Genomic_DNA"/>
</dbReference>
<evidence type="ECO:0000256" key="1">
    <source>
        <dbReference type="SAM" id="MobiDB-lite"/>
    </source>
</evidence>
<keyword evidence="3" id="KW-1185">Reference proteome</keyword>
<organism evidence="2 3">
    <name type="scientific">Polyplosphaeria fusca</name>
    <dbReference type="NCBI Taxonomy" id="682080"/>
    <lineage>
        <taxon>Eukaryota</taxon>
        <taxon>Fungi</taxon>
        <taxon>Dikarya</taxon>
        <taxon>Ascomycota</taxon>
        <taxon>Pezizomycotina</taxon>
        <taxon>Dothideomycetes</taxon>
        <taxon>Pleosporomycetidae</taxon>
        <taxon>Pleosporales</taxon>
        <taxon>Tetraplosphaeriaceae</taxon>
        <taxon>Polyplosphaeria</taxon>
    </lineage>
</organism>
<protein>
    <submittedName>
        <fullName evidence="2">Uncharacterized protein</fullName>
    </submittedName>
</protein>
<comment type="caution">
    <text evidence="2">The sequence shown here is derived from an EMBL/GenBank/DDBJ whole genome shotgun (WGS) entry which is preliminary data.</text>
</comment>
<dbReference type="Proteomes" id="UP000799444">
    <property type="component" value="Unassembled WGS sequence"/>
</dbReference>
<feature type="compositionally biased region" description="Polar residues" evidence="1">
    <location>
        <begin position="104"/>
        <end position="153"/>
    </location>
</feature>
<feature type="region of interest" description="Disordered" evidence="1">
    <location>
        <begin position="72"/>
        <end position="215"/>
    </location>
</feature>
<reference evidence="2" key="1">
    <citation type="journal article" date="2020" name="Stud. Mycol.">
        <title>101 Dothideomycetes genomes: a test case for predicting lifestyles and emergence of pathogens.</title>
        <authorList>
            <person name="Haridas S."/>
            <person name="Albert R."/>
            <person name="Binder M."/>
            <person name="Bloem J."/>
            <person name="Labutti K."/>
            <person name="Salamov A."/>
            <person name="Andreopoulos B."/>
            <person name="Baker S."/>
            <person name="Barry K."/>
            <person name="Bills G."/>
            <person name="Bluhm B."/>
            <person name="Cannon C."/>
            <person name="Castanera R."/>
            <person name="Culley D."/>
            <person name="Daum C."/>
            <person name="Ezra D."/>
            <person name="Gonzalez J."/>
            <person name="Henrissat B."/>
            <person name="Kuo A."/>
            <person name="Liang C."/>
            <person name="Lipzen A."/>
            <person name="Lutzoni F."/>
            <person name="Magnuson J."/>
            <person name="Mondo S."/>
            <person name="Nolan M."/>
            <person name="Ohm R."/>
            <person name="Pangilinan J."/>
            <person name="Park H.-J."/>
            <person name="Ramirez L."/>
            <person name="Alfaro M."/>
            <person name="Sun H."/>
            <person name="Tritt A."/>
            <person name="Yoshinaga Y."/>
            <person name="Zwiers L.-H."/>
            <person name="Turgeon B."/>
            <person name="Goodwin S."/>
            <person name="Spatafora J."/>
            <person name="Crous P."/>
            <person name="Grigoriev I."/>
        </authorList>
    </citation>
    <scope>NUCLEOTIDE SEQUENCE</scope>
    <source>
        <strain evidence="2">CBS 125425</strain>
    </source>
</reference>
<feature type="compositionally biased region" description="Polar residues" evidence="1">
    <location>
        <begin position="161"/>
        <end position="171"/>
    </location>
</feature>
<accession>A0A9P4UW16</accession>